<dbReference type="AlphaFoldDB" id="A0A8J3NC89"/>
<evidence type="ECO:0000256" key="1">
    <source>
        <dbReference type="SAM" id="MobiDB-lite"/>
    </source>
</evidence>
<feature type="region of interest" description="Disordered" evidence="1">
    <location>
        <begin position="136"/>
        <end position="160"/>
    </location>
</feature>
<accession>A0A8J3NC89</accession>
<protein>
    <submittedName>
        <fullName evidence="2">Uncharacterized protein</fullName>
    </submittedName>
</protein>
<feature type="compositionally biased region" description="Polar residues" evidence="1">
    <location>
        <begin position="149"/>
        <end position="160"/>
    </location>
</feature>
<keyword evidence="3" id="KW-1185">Reference proteome</keyword>
<name>A0A8J3NC89_9ACTN</name>
<reference evidence="2" key="1">
    <citation type="submission" date="2021-01" db="EMBL/GenBank/DDBJ databases">
        <title>Whole genome shotgun sequence of Actinocatenispora rupis NBRC 107355.</title>
        <authorList>
            <person name="Komaki H."/>
            <person name="Tamura T."/>
        </authorList>
    </citation>
    <scope>NUCLEOTIDE SEQUENCE</scope>
    <source>
        <strain evidence="2">NBRC 107355</strain>
    </source>
</reference>
<proteinExistence type="predicted"/>
<evidence type="ECO:0000313" key="2">
    <source>
        <dbReference type="EMBL" id="GID10169.1"/>
    </source>
</evidence>
<organism evidence="2 3">
    <name type="scientific">Actinocatenispora rupis</name>
    <dbReference type="NCBI Taxonomy" id="519421"/>
    <lineage>
        <taxon>Bacteria</taxon>
        <taxon>Bacillati</taxon>
        <taxon>Actinomycetota</taxon>
        <taxon>Actinomycetes</taxon>
        <taxon>Micromonosporales</taxon>
        <taxon>Micromonosporaceae</taxon>
        <taxon>Actinocatenispora</taxon>
    </lineage>
</organism>
<dbReference type="EMBL" id="BOMB01000004">
    <property type="protein sequence ID" value="GID10169.1"/>
    <property type="molecule type" value="Genomic_DNA"/>
</dbReference>
<comment type="caution">
    <text evidence="2">The sequence shown here is derived from an EMBL/GenBank/DDBJ whole genome shotgun (WGS) entry which is preliminary data.</text>
</comment>
<dbReference type="Proteomes" id="UP000612808">
    <property type="component" value="Unassembled WGS sequence"/>
</dbReference>
<gene>
    <name evidence="2" type="ORF">Aru02nite_10580</name>
</gene>
<evidence type="ECO:0000313" key="3">
    <source>
        <dbReference type="Proteomes" id="UP000612808"/>
    </source>
</evidence>
<sequence>MPTDLCSMVDTGPVRALAPSAHTTVSTSTHTADTARCLVRWRNTNPHEPIGLMLVVNAYYFNDVAGAKAEYDGQWDAVVGPTGSSTEARTLTGFGRPAFAAWVQLKDAGSVDVYVRDSNLVLKVVLTVEDHDAIGTTGPPAASAVARTTPPTLRNRQAAR</sequence>
<dbReference type="RefSeq" id="WP_203655299.1">
    <property type="nucleotide sequence ID" value="NZ_BAAAZM010000002.1"/>
</dbReference>